<dbReference type="PANTHER" id="PTHR30007:SF0">
    <property type="entry name" value="TRANSPOSASE"/>
    <property type="match status" value="1"/>
</dbReference>
<dbReference type="GO" id="GO:0004803">
    <property type="term" value="F:transposase activity"/>
    <property type="evidence" value="ECO:0007669"/>
    <property type="project" value="InterPro"/>
</dbReference>
<dbReference type="AlphaFoldDB" id="A0AAW5EXJ6"/>
<gene>
    <name evidence="3" type="ORF">K1W68_16060</name>
</gene>
<evidence type="ECO:0000313" key="4">
    <source>
        <dbReference type="Proteomes" id="UP001202887"/>
    </source>
</evidence>
<dbReference type="GO" id="GO:0006313">
    <property type="term" value="P:DNA transposition"/>
    <property type="evidence" value="ECO:0007669"/>
    <property type="project" value="InterPro"/>
</dbReference>
<evidence type="ECO:0000259" key="2">
    <source>
        <dbReference type="Pfam" id="PF13340"/>
    </source>
</evidence>
<evidence type="ECO:0000313" key="3">
    <source>
        <dbReference type="EMBL" id="MCJ8355477.1"/>
    </source>
</evidence>
<dbReference type="GO" id="GO:0003677">
    <property type="term" value="F:DNA binding"/>
    <property type="evidence" value="ECO:0007669"/>
    <property type="project" value="InterPro"/>
</dbReference>
<dbReference type="EMBL" id="JAIBCX010000133">
    <property type="protein sequence ID" value="MCJ8355477.1"/>
    <property type="molecule type" value="Genomic_DNA"/>
</dbReference>
<dbReference type="RefSeq" id="WP_247067997.1">
    <property type="nucleotide sequence ID" value="NZ_JAIBCX010000133.1"/>
</dbReference>
<dbReference type="Pfam" id="PF13340">
    <property type="entry name" value="DUF4096"/>
    <property type="match status" value="1"/>
</dbReference>
<dbReference type="Pfam" id="PF01609">
    <property type="entry name" value="DDE_Tnp_1"/>
    <property type="match status" value="1"/>
</dbReference>
<proteinExistence type="predicted"/>
<reference evidence="3" key="2">
    <citation type="submission" date="2022-03" db="EMBL/GenBank/DDBJ databases">
        <authorList>
            <person name="Ryngajllo M."/>
            <person name="Jacek P."/>
            <person name="Kubiak K."/>
        </authorList>
    </citation>
    <scope>NUCLEOTIDE SEQUENCE</scope>
    <source>
        <strain evidence="3">SI1</strain>
    </source>
</reference>
<dbReference type="InterPro" id="IPR002559">
    <property type="entry name" value="Transposase_11"/>
</dbReference>
<accession>A0AAW5EXJ6</accession>
<dbReference type="PANTHER" id="PTHR30007">
    <property type="entry name" value="PHP DOMAIN PROTEIN"/>
    <property type="match status" value="1"/>
</dbReference>
<sequence length="204" mass="22586">MVAWTGIARHEHSREGLRYPSDMTDAEWALIMPFVPPAKRGGRPRTADMREVVNAILYIASGGCAWRLLPKCFPPVSTVRRYFYAWRDAGLFEAMNTVLVMNLREIEGRKASPSAGVIDSQSVKTTESGGISGYDAGKKVKGRKRHILTDTCGFLIFLLVHAADIQDRDGAVDVLAAIRKHFPWLRHIFADGGYAGNKLRSALA</sequence>
<feature type="domain" description="Insertion element IS402-like" evidence="2">
    <location>
        <begin position="23"/>
        <end position="95"/>
    </location>
</feature>
<organism evidence="3 4">
    <name type="scientific">Novacetimonas hansenii</name>
    <name type="common">Komagataeibacter hansenii</name>
    <dbReference type="NCBI Taxonomy" id="436"/>
    <lineage>
        <taxon>Bacteria</taxon>
        <taxon>Pseudomonadati</taxon>
        <taxon>Pseudomonadota</taxon>
        <taxon>Alphaproteobacteria</taxon>
        <taxon>Acetobacterales</taxon>
        <taxon>Acetobacteraceae</taxon>
        <taxon>Novacetimonas</taxon>
    </lineage>
</organism>
<feature type="non-terminal residue" evidence="3">
    <location>
        <position position="204"/>
    </location>
</feature>
<name>A0AAW5EXJ6_NOVHA</name>
<evidence type="ECO:0000259" key="1">
    <source>
        <dbReference type="Pfam" id="PF01609"/>
    </source>
</evidence>
<protein>
    <submittedName>
        <fullName evidence="3">IS5-like element IS1031C family transposase</fullName>
    </submittedName>
</protein>
<reference evidence="3" key="1">
    <citation type="journal article" date="2021" name="Polymers (Basel)">
        <title>Highly Stretchable Bacterial Cellulose Produced by Komagataeibacter hansenii SI1.</title>
        <authorList>
            <person name="Cielecka I."/>
            <person name="Ryngajllo M."/>
            <person name="Maniukiewicz W."/>
            <person name="Bielecki S."/>
        </authorList>
    </citation>
    <scope>NUCLEOTIDE SEQUENCE</scope>
    <source>
        <strain evidence="3">SI1</strain>
    </source>
</reference>
<dbReference type="InterPro" id="IPR025161">
    <property type="entry name" value="IS402-like_dom"/>
</dbReference>
<dbReference type="Proteomes" id="UP001202887">
    <property type="component" value="Unassembled WGS sequence"/>
</dbReference>
<dbReference type="NCBIfam" id="NF033580">
    <property type="entry name" value="transpos_IS5_3"/>
    <property type="match status" value="1"/>
</dbReference>
<comment type="caution">
    <text evidence="3">The sequence shown here is derived from an EMBL/GenBank/DDBJ whole genome shotgun (WGS) entry which is preliminary data.</text>
</comment>
<feature type="domain" description="Transposase IS4-like" evidence="1">
    <location>
        <begin position="112"/>
        <end position="204"/>
    </location>
</feature>